<dbReference type="EMBL" id="BARS01015042">
    <property type="protein sequence ID" value="GAF86737.1"/>
    <property type="molecule type" value="Genomic_DNA"/>
</dbReference>
<proteinExistence type="predicted"/>
<protein>
    <submittedName>
        <fullName evidence="1">Uncharacterized protein</fullName>
    </submittedName>
</protein>
<name>X0TEZ2_9ZZZZ</name>
<accession>X0TEZ2</accession>
<organism evidence="1">
    <name type="scientific">marine sediment metagenome</name>
    <dbReference type="NCBI Taxonomy" id="412755"/>
    <lineage>
        <taxon>unclassified sequences</taxon>
        <taxon>metagenomes</taxon>
        <taxon>ecological metagenomes</taxon>
    </lineage>
</organism>
<reference evidence="1" key="1">
    <citation type="journal article" date="2014" name="Front. Microbiol.">
        <title>High frequency of phylogenetically diverse reductive dehalogenase-homologous genes in deep subseafloor sedimentary metagenomes.</title>
        <authorList>
            <person name="Kawai M."/>
            <person name="Futagami T."/>
            <person name="Toyoda A."/>
            <person name="Takaki Y."/>
            <person name="Nishi S."/>
            <person name="Hori S."/>
            <person name="Arai W."/>
            <person name="Tsubouchi T."/>
            <person name="Morono Y."/>
            <person name="Uchiyama I."/>
            <person name="Ito T."/>
            <person name="Fujiyama A."/>
            <person name="Inagaki F."/>
            <person name="Takami H."/>
        </authorList>
    </citation>
    <scope>NUCLEOTIDE SEQUENCE</scope>
    <source>
        <strain evidence="1">Expedition CK06-06</strain>
    </source>
</reference>
<sequence length="270" mass="28706">MYGGDESDAAAFAGTGMEAQVSNILTRGVDNPEFRSTPEYARAWQLANEPKIIRTPTGDVISRPEIPSIFKAPSAQDATLPADEITAEAAPEGAPGEVKKSAIVPGTQKISADQKAYNKDYSVLKQSYDSMKNYIDVLEDLGPQMAIGPLNSVDTQKLESAYSRAMLDAKETNNLGVLNGPDLVIMGKLMGDPTGVAGQIKGKEALVAGGNEAMKQITDNFSALNNLFTDTPVAVKKLSSEKEGDKVSISDKSLTATIDGKKFQFPDKAS</sequence>
<gene>
    <name evidence="1" type="ORF">S01H1_24969</name>
</gene>
<dbReference type="AlphaFoldDB" id="X0TEZ2"/>
<feature type="non-terminal residue" evidence="1">
    <location>
        <position position="270"/>
    </location>
</feature>
<comment type="caution">
    <text evidence="1">The sequence shown here is derived from an EMBL/GenBank/DDBJ whole genome shotgun (WGS) entry which is preliminary data.</text>
</comment>
<evidence type="ECO:0000313" key="1">
    <source>
        <dbReference type="EMBL" id="GAF86737.1"/>
    </source>
</evidence>